<dbReference type="RefSeq" id="WP_080044860.1">
    <property type="nucleotide sequence ID" value="NZ_CP017717.1"/>
</dbReference>
<feature type="compositionally biased region" description="Low complexity" evidence="1">
    <location>
        <begin position="284"/>
        <end position="308"/>
    </location>
</feature>
<organism evidence="3 4">
    <name type="scientific">[Actinomadura] parvosata subsp. kistnae</name>
    <dbReference type="NCBI Taxonomy" id="1909395"/>
    <lineage>
        <taxon>Bacteria</taxon>
        <taxon>Bacillati</taxon>
        <taxon>Actinomycetota</taxon>
        <taxon>Actinomycetes</taxon>
        <taxon>Streptosporangiales</taxon>
        <taxon>Streptosporangiaceae</taxon>
        <taxon>Nonomuraea</taxon>
    </lineage>
</organism>
<keyword evidence="2" id="KW-0812">Transmembrane</keyword>
<dbReference type="KEGG" id="noa:BKM31_49670"/>
<feature type="transmembrane region" description="Helical" evidence="2">
    <location>
        <begin position="137"/>
        <end position="159"/>
    </location>
</feature>
<feature type="transmembrane region" description="Helical" evidence="2">
    <location>
        <begin position="165"/>
        <end position="186"/>
    </location>
</feature>
<dbReference type="OrthoDB" id="3541491at2"/>
<evidence type="ECO:0000313" key="4">
    <source>
        <dbReference type="Proteomes" id="UP000190797"/>
    </source>
</evidence>
<protein>
    <submittedName>
        <fullName evidence="3">Uncharacterized protein</fullName>
    </submittedName>
</protein>
<keyword evidence="2" id="KW-0472">Membrane</keyword>
<sequence length="852" mass="90702">MLRYRLGPILIAALAVLVAASGAAAFLSGDARLPLLLVYGRYAGEPDELDTDHLLMLVLVGLVRVWGLWQLLPKRHDGSGGRPGAAERLLRITLYVWALCELTDRLPWVDLPEIVVWATAVVLLYRVTRGVSRSLRLVALVVGLLQPVRALAHLALELASIDAEILYRVLPLGGVTWLLWLVLTLVAQAKDGRWRRGTLWAGAAVAAAPVLVPDLSFPFSPAYVWGEGAGLVIEVVTAVWLGRSAREVGNPPRAANNATPTSLGPAVVPPDPHSATPPSPQPDAPAHSAGSASAAEPSALPGPHDTTPASPPGATPPPPQPAASASPTGASASPQSTAPPRPHSTADVSAAGPSAPPQPHSAASTSSRPSASRSGTALSPRARGGAVKVRLRWWPVQVVAVVLPLVPAVVNCVDGVFTWVGPRGPVASWFDTGGWFLRQLWLPLDILVGIGGAAGLVLAAVLVRTRRLVLGTVGVLLVAAVVGAVSGVVGPSISLLPDSALYESPLRGVPIFPDQMLSAGPGISPLWYSATFTASALLLLLTHGGSPRGRRPYQTVVASVATAAVLAFVPPSDHAPGRFTTASDCEAADLTRASGEQRFVCAVRRIENPPFGKEMPDERLIAYGRRLCGIYTRGDLREAAEFRAAHGVAVLDETALLGDICPKARADLDAAAAEEEAEMLAWEAEEQAQCDRAPRHRPLIEPVRATREKEPVWPEVWLEAYEGEGMPDDGAYEQDLDLVATSPGRLLIEVDTTYRVCVTTETYDRRPPVETKGWEHVVEVGYDSPTGSIVLTDNLAGVELPDLALRGRKGHYRIRVHYDPPDWEKRVGQRLLVMAWPGRGNDRVVHRAVVQR</sequence>
<reference evidence="4" key="1">
    <citation type="journal article" date="2017" name="Med. Chem. Commun.">
        <title>Nonomuraea sp. ATCC 55076 harbours the largest actinomycete chromosome to date and the kistamicin biosynthetic gene cluster.</title>
        <authorList>
            <person name="Nazari B."/>
            <person name="Forneris C.C."/>
            <person name="Gibson M.I."/>
            <person name="Moon K."/>
            <person name="Schramma K.R."/>
            <person name="Seyedsayamdost M.R."/>
        </authorList>
    </citation>
    <scope>NUCLEOTIDE SEQUENCE [LARGE SCALE GENOMIC DNA]</scope>
    <source>
        <strain evidence="4">ATCC 55076</strain>
    </source>
</reference>
<accession>A0A1V0AE42</accession>
<dbReference type="Proteomes" id="UP000190797">
    <property type="component" value="Chromosome"/>
</dbReference>
<feature type="compositionally biased region" description="Low complexity" evidence="1">
    <location>
        <begin position="322"/>
        <end position="336"/>
    </location>
</feature>
<dbReference type="STRING" id="1909395.BKM31_49670"/>
<gene>
    <name evidence="3" type="ORF">BKM31_49670</name>
</gene>
<feature type="compositionally biased region" description="Pro residues" evidence="1">
    <location>
        <begin position="309"/>
        <end position="321"/>
    </location>
</feature>
<feature type="transmembrane region" description="Helical" evidence="2">
    <location>
        <begin position="440"/>
        <end position="463"/>
    </location>
</feature>
<evidence type="ECO:0000256" key="1">
    <source>
        <dbReference type="SAM" id="MobiDB-lite"/>
    </source>
</evidence>
<keyword evidence="2" id="KW-1133">Transmembrane helix</keyword>
<feature type="transmembrane region" description="Helical" evidence="2">
    <location>
        <begin position="475"/>
        <end position="496"/>
    </location>
</feature>
<proteinExistence type="predicted"/>
<feature type="transmembrane region" description="Helical" evidence="2">
    <location>
        <begin position="516"/>
        <end position="541"/>
    </location>
</feature>
<evidence type="ECO:0000256" key="2">
    <source>
        <dbReference type="SAM" id="Phobius"/>
    </source>
</evidence>
<name>A0A1V0AE42_9ACTN</name>
<feature type="transmembrane region" description="Helical" evidence="2">
    <location>
        <begin position="398"/>
        <end position="420"/>
    </location>
</feature>
<feature type="transmembrane region" description="Helical" evidence="2">
    <location>
        <begin position="53"/>
        <end position="72"/>
    </location>
</feature>
<dbReference type="AlphaFoldDB" id="A0A1V0AE42"/>
<feature type="compositionally biased region" description="Low complexity" evidence="1">
    <location>
        <begin position="360"/>
        <end position="377"/>
    </location>
</feature>
<keyword evidence="4" id="KW-1185">Reference proteome</keyword>
<feature type="region of interest" description="Disordered" evidence="1">
    <location>
        <begin position="247"/>
        <end position="381"/>
    </location>
</feature>
<evidence type="ECO:0000313" key="3">
    <source>
        <dbReference type="EMBL" id="AQZ68478.1"/>
    </source>
</evidence>
<dbReference type="EMBL" id="CP017717">
    <property type="protein sequence ID" value="AQZ68478.1"/>
    <property type="molecule type" value="Genomic_DNA"/>
</dbReference>
<feature type="compositionally biased region" description="Pro residues" evidence="1">
    <location>
        <begin position="267"/>
        <end position="283"/>
    </location>
</feature>